<name>A0AAU7AZF9_9ACTN</name>
<evidence type="ECO:0008006" key="2">
    <source>
        <dbReference type="Google" id="ProtNLM"/>
    </source>
</evidence>
<organism evidence="1">
    <name type="scientific">Paraconexibacter sp. AEG42_29</name>
    <dbReference type="NCBI Taxonomy" id="2997339"/>
    <lineage>
        <taxon>Bacteria</taxon>
        <taxon>Bacillati</taxon>
        <taxon>Actinomycetota</taxon>
        <taxon>Thermoleophilia</taxon>
        <taxon>Solirubrobacterales</taxon>
        <taxon>Paraconexibacteraceae</taxon>
        <taxon>Paraconexibacter</taxon>
    </lineage>
</organism>
<proteinExistence type="predicted"/>
<evidence type="ECO:0000313" key="1">
    <source>
        <dbReference type="EMBL" id="XAY06786.1"/>
    </source>
</evidence>
<sequence length="168" mass="17687">MSARRDLWPAVFGAAGNLGGVDLRAFLDDGLAIIVATADDQLHPEISRGWGPQLADDGESLELCVAAAPGSRTRVNLERGGVIAATFSVPTTYRTVQLKGPVVDVGEPTSAQVIRADEHLAAFVRQVAQVGVPPVAAGRMREPVLLAVRMSIAERYEQTPGPKAGLPL</sequence>
<dbReference type="InterPro" id="IPR012349">
    <property type="entry name" value="Split_barrel_FMN-bd"/>
</dbReference>
<reference evidence="1" key="1">
    <citation type="submission" date="2022-12" db="EMBL/GenBank/DDBJ databases">
        <title>Paraconexibacter alkalitolerans sp. nov. and Baekduia alba sp. nov., isolated from soil and emended description of the genera Paraconexibacter (Chun et al., 2020) and Baekduia (An et al., 2020).</title>
        <authorList>
            <person name="Vieira S."/>
            <person name="Huber K.J."/>
            <person name="Geppert A."/>
            <person name="Wolf J."/>
            <person name="Neumann-Schaal M."/>
            <person name="Muesken M."/>
            <person name="Overmann J."/>
        </authorList>
    </citation>
    <scope>NUCLEOTIDE SEQUENCE</scope>
    <source>
        <strain evidence="1">AEG42_29</strain>
    </source>
</reference>
<dbReference type="AlphaFoldDB" id="A0AAU7AZF9"/>
<protein>
    <recommendedName>
        <fullName evidence="2">Oxidoreductase</fullName>
    </recommendedName>
</protein>
<dbReference type="KEGG" id="parq:DSM112329_03664"/>
<dbReference type="EMBL" id="CP114014">
    <property type="protein sequence ID" value="XAY06786.1"/>
    <property type="molecule type" value="Genomic_DNA"/>
</dbReference>
<accession>A0AAU7AZF9</accession>
<dbReference type="RefSeq" id="WP_354698004.1">
    <property type="nucleotide sequence ID" value="NZ_CP114014.1"/>
</dbReference>
<dbReference type="SUPFAM" id="SSF50475">
    <property type="entry name" value="FMN-binding split barrel"/>
    <property type="match status" value="1"/>
</dbReference>
<dbReference type="Gene3D" id="2.30.110.10">
    <property type="entry name" value="Electron Transport, Fmn-binding Protein, Chain A"/>
    <property type="match status" value="1"/>
</dbReference>
<gene>
    <name evidence="1" type="ORF">DSM112329_03664</name>
</gene>